<dbReference type="VEuPathDB" id="TrichDB:TVAGG3_1009230"/>
<dbReference type="PANTHER" id="PTHR45661:SF3">
    <property type="entry name" value="IG-LIKE DOMAIN-CONTAINING PROTEIN"/>
    <property type="match status" value="1"/>
</dbReference>
<gene>
    <name evidence="1" type="ORF">TVAG_319440</name>
</gene>
<evidence type="ECO:0000313" key="2">
    <source>
        <dbReference type="Proteomes" id="UP000001542"/>
    </source>
</evidence>
<dbReference type="EMBL" id="DS113231">
    <property type="protein sequence ID" value="EAY17349.1"/>
    <property type="molecule type" value="Genomic_DNA"/>
</dbReference>
<accession>A2DQ92</accession>
<evidence type="ECO:0000313" key="1">
    <source>
        <dbReference type="EMBL" id="EAY17349.1"/>
    </source>
</evidence>
<protein>
    <submittedName>
        <fullName evidence="1">Surface antigen BspA-like</fullName>
    </submittedName>
</protein>
<sequence length="379" mass="42789">MITFLVLLYKDIDKNCYSSDGKILTKVNDPSPNLRISSICEIIQDKCFYNLKTISSFSFGENSNLTTIGENSFRGCRNLTIINLSSCTKLKKISSSAFNSCYNVTQILLPEGIIEIQRFAFASNYQVTSIIIPASVKIIYEYAFYDCSKPQNVTFEEGSNLVSLELNVFSRTAITSFQIPEKVSKVNGYAFMDGKLTNISVHPNNNYLTTDGNAVYSKDKSILFFILNKTGYEIPNSVTTIGERCFYGSSIKTITIPINVKRIEHFAFMSCNLNNVTLLGPLDYIGHQAFDYCYRLELIIFPNSSMTFTGANFITTNVGYIKLSFTCKTLFSRDSIRENTDVSISYLNKSNLIITPNCLIMDSDQTIIYEYWDTILTIL</sequence>
<dbReference type="KEGG" id="tva:4775361"/>
<dbReference type="VEuPathDB" id="TrichDB:TVAG_396840"/>
<dbReference type="SUPFAM" id="SSF52058">
    <property type="entry name" value="L domain-like"/>
    <property type="match status" value="1"/>
</dbReference>
<proteinExistence type="predicted"/>
<dbReference type="Gene3D" id="3.80.10.10">
    <property type="entry name" value="Ribonuclease Inhibitor"/>
    <property type="match status" value="2"/>
</dbReference>
<dbReference type="AlphaFoldDB" id="A2DQ92"/>
<name>A2DQ92_TRIV3</name>
<dbReference type="InParanoid" id="A2DQ92"/>
<dbReference type="STRING" id="5722.A2DQ92"/>
<dbReference type="Proteomes" id="UP000001542">
    <property type="component" value="Unassembled WGS sequence"/>
</dbReference>
<dbReference type="RefSeq" id="XP_001330718.1">
    <property type="nucleotide sequence ID" value="XM_001330682.1"/>
</dbReference>
<organism evidence="1 2">
    <name type="scientific">Trichomonas vaginalis (strain ATCC PRA-98 / G3)</name>
    <dbReference type="NCBI Taxonomy" id="412133"/>
    <lineage>
        <taxon>Eukaryota</taxon>
        <taxon>Metamonada</taxon>
        <taxon>Parabasalia</taxon>
        <taxon>Trichomonadida</taxon>
        <taxon>Trichomonadidae</taxon>
        <taxon>Trichomonas</taxon>
    </lineage>
</organism>
<dbReference type="OrthoDB" id="6363818at2759"/>
<dbReference type="InterPro" id="IPR053139">
    <property type="entry name" value="Surface_bspA-like"/>
</dbReference>
<dbReference type="Pfam" id="PF13306">
    <property type="entry name" value="LRR_5"/>
    <property type="match status" value="2"/>
</dbReference>
<dbReference type="PANTHER" id="PTHR45661">
    <property type="entry name" value="SURFACE ANTIGEN"/>
    <property type="match status" value="1"/>
</dbReference>
<reference evidence="1" key="2">
    <citation type="journal article" date="2007" name="Science">
        <title>Draft genome sequence of the sexually transmitted pathogen Trichomonas vaginalis.</title>
        <authorList>
            <person name="Carlton J.M."/>
            <person name="Hirt R.P."/>
            <person name="Silva J.C."/>
            <person name="Delcher A.L."/>
            <person name="Schatz M."/>
            <person name="Zhao Q."/>
            <person name="Wortman J.R."/>
            <person name="Bidwell S.L."/>
            <person name="Alsmark U.C.M."/>
            <person name="Besteiro S."/>
            <person name="Sicheritz-Ponten T."/>
            <person name="Noel C.J."/>
            <person name="Dacks J.B."/>
            <person name="Foster P.G."/>
            <person name="Simillion C."/>
            <person name="Van de Peer Y."/>
            <person name="Miranda-Saavedra D."/>
            <person name="Barton G.J."/>
            <person name="Westrop G.D."/>
            <person name="Mueller S."/>
            <person name="Dessi D."/>
            <person name="Fiori P.L."/>
            <person name="Ren Q."/>
            <person name="Paulsen I."/>
            <person name="Zhang H."/>
            <person name="Bastida-Corcuera F.D."/>
            <person name="Simoes-Barbosa A."/>
            <person name="Brown M.T."/>
            <person name="Hayes R.D."/>
            <person name="Mukherjee M."/>
            <person name="Okumura C.Y."/>
            <person name="Schneider R."/>
            <person name="Smith A.J."/>
            <person name="Vanacova S."/>
            <person name="Villalvazo M."/>
            <person name="Haas B.J."/>
            <person name="Pertea M."/>
            <person name="Feldblyum T.V."/>
            <person name="Utterback T.R."/>
            <person name="Shu C.L."/>
            <person name="Osoegawa K."/>
            <person name="de Jong P.J."/>
            <person name="Hrdy I."/>
            <person name="Horvathova L."/>
            <person name="Zubacova Z."/>
            <person name="Dolezal P."/>
            <person name="Malik S.B."/>
            <person name="Logsdon J.M. Jr."/>
            <person name="Henze K."/>
            <person name="Gupta A."/>
            <person name="Wang C.C."/>
            <person name="Dunne R.L."/>
            <person name="Upcroft J.A."/>
            <person name="Upcroft P."/>
            <person name="White O."/>
            <person name="Salzberg S.L."/>
            <person name="Tang P."/>
            <person name="Chiu C.-H."/>
            <person name="Lee Y.-S."/>
            <person name="Embley T.M."/>
            <person name="Coombs G.H."/>
            <person name="Mottram J.C."/>
            <person name="Tachezy J."/>
            <person name="Fraser-Liggett C.M."/>
            <person name="Johnson P.J."/>
        </authorList>
    </citation>
    <scope>NUCLEOTIDE SEQUENCE [LARGE SCALE GENOMIC DNA]</scope>
    <source>
        <strain evidence="1">G3</strain>
    </source>
</reference>
<dbReference type="InterPro" id="IPR026906">
    <property type="entry name" value="LRR_5"/>
</dbReference>
<dbReference type="InterPro" id="IPR032675">
    <property type="entry name" value="LRR_dom_sf"/>
</dbReference>
<reference evidence="1" key="1">
    <citation type="submission" date="2006-10" db="EMBL/GenBank/DDBJ databases">
        <authorList>
            <person name="Amadeo P."/>
            <person name="Zhao Q."/>
            <person name="Wortman J."/>
            <person name="Fraser-Liggett C."/>
            <person name="Carlton J."/>
        </authorList>
    </citation>
    <scope>NUCLEOTIDE SEQUENCE</scope>
    <source>
        <strain evidence="1">G3</strain>
    </source>
</reference>
<keyword evidence="2" id="KW-1185">Reference proteome</keyword>